<evidence type="ECO:0000313" key="9">
    <source>
        <dbReference type="Proteomes" id="UP000688137"/>
    </source>
</evidence>
<name>A0A8S1L9K5_PARPR</name>
<dbReference type="Proteomes" id="UP000688137">
    <property type="component" value="Unassembled WGS sequence"/>
</dbReference>
<dbReference type="PANTHER" id="PTHR47965:SF12">
    <property type="entry name" value="ASPARTIC PROTEINASE 3-RELATED"/>
    <property type="match status" value="1"/>
</dbReference>
<evidence type="ECO:0000256" key="6">
    <source>
        <dbReference type="SAM" id="Phobius"/>
    </source>
</evidence>
<sequence>MIILFFITSTLASHIYPIFQIQTTQNFQLEYESGSLTVDLNSEMSYLSKVGNKIKCNSAPFGEQIKCQYCSPDCIVQDTQLISSEITLMDIFNQEESEPIIYINTNESEILGLGLQRGSKYPQNPFISNIFHICFGYTKGFISREFKNPNLSQLHYKANESNYQVDLRMIKINDEMIIDTSGNVTYVDSKEPFILLPENQYIMIRDYLQEYGVQEEGRYLIVKDKSKELPTIEMIFEQNEKIRLEKDTYSYRLVDGREIVTFYRSKINRIKLGLPFLTQQLITIDQNNQKLFITKYNCQDQFKQTQQNNPYLKHIVIPLILVLLIFYCILNQRAKSNVKKRQLEQQELVKLKEEEEEQI</sequence>
<dbReference type="EMBL" id="CAJJDM010000033">
    <property type="protein sequence ID" value="CAD8062895.1"/>
    <property type="molecule type" value="Genomic_DNA"/>
</dbReference>
<evidence type="ECO:0000259" key="7">
    <source>
        <dbReference type="Pfam" id="PF00026"/>
    </source>
</evidence>
<dbReference type="GO" id="GO:0006508">
    <property type="term" value="P:proteolysis"/>
    <property type="evidence" value="ECO:0007669"/>
    <property type="project" value="UniProtKB-KW"/>
</dbReference>
<keyword evidence="5" id="KW-0865">Zymogen</keyword>
<feature type="domain" description="Peptidase A1" evidence="7">
    <location>
        <begin position="159"/>
        <end position="292"/>
    </location>
</feature>
<keyword evidence="6" id="KW-1133">Transmembrane helix</keyword>
<keyword evidence="9" id="KW-1185">Reference proteome</keyword>
<evidence type="ECO:0000256" key="2">
    <source>
        <dbReference type="ARBA" id="ARBA00022729"/>
    </source>
</evidence>
<dbReference type="GO" id="GO:0004190">
    <property type="term" value="F:aspartic-type endopeptidase activity"/>
    <property type="evidence" value="ECO:0007669"/>
    <property type="project" value="UniProtKB-KW"/>
</dbReference>
<protein>
    <recommendedName>
        <fullName evidence="7">Peptidase A1 domain-containing protein</fullName>
    </recommendedName>
</protein>
<proteinExistence type="predicted"/>
<evidence type="ECO:0000256" key="4">
    <source>
        <dbReference type="ARBA" id="ARBA00022801"/>
    </source>
</evidence>
<keyword evidence="4" id="KW-0378">Hydrolase</keyword>
<feature type="transmembrane region" description="Helical" evidence="6">
    <location>
        <begin position="311"/>
        <end position="330"/>
    </location>
</feature>
<evidence type="ECO:0000313" key="8">
    <source>
        <dbReference type="EMBL" id="CAD8062895.1"/>
    </source>
</evidence>
<keyword evidence="1" id="KW-0645">Protease</keyword>
<organism evidence="8 9">
    <name type="scientific">Paramecium primaurelia</name>
    <dbReference type="NCBI Taxonomy" id="5886"/>
    <lineage>
        <taxon>Eukaryota</taxon>
        <taxon>Sar</taxon>
        <taxon>Alveolata</taxon>
        <taxon>Ciliophora</taxon>
        <taxon>Intramacronucleata</taxon>
        <taxon>Oligohymenophorea</taxon>
        <taxon>Peniculida</taxon>
        <taxon>Parameciidae</taxon>
        <taxon>Paramecium</taxon>
    </lineage>
</organism>
<keyword evidence="2" id="KW-0732">Signal</keyword>
<dbReference type="PANTHER" id="PTHR47965">
    <property type="entry name" value="ASPARTYL PROTEASE-RELATED"/>
    <property type="match status" value="1"/>
</dbReference>
<keyword evidence="6" id="KW-0812">Transmembrane</keyword>
<dbReference type="InterPro" id="IPR033121">
    <property type="entry name" value="PEPTIDASE_A1"/>
</dbReference>
<keyword evidence="3" id="KW-0064">Aspartyl protease</keyword>
<evidence type="ECO:0000256" key="3">
    <source>
        <dbReference type="ARBA" id="ARBA00022750"/>
    </source>
</evidence>
<dbReference type="InterPro" id="IPR001461">
    <property type="entry name" value="Aspartic_peptidase_A1"/>
</dbReference>
<comment type="caution">
    <text evidence="8">The sequence shown here is derived from an EMBL/GenBank/DDBJ whole genome shotgun (WGS) entry which is preliminary data.</text>
</comment>
<dbReference type="Pfam" id="PF00026">
    <property type="entry name" value="Asp"/>
    <property type="match status" value="1"/>
</dbReference>
<accession>A0A8S1L9K5</accession>
<gene>
    <name evidence="8" type="ORF">PPRIM_AZ9-3.1.T0340045</name>
</gene>
<dbReference type="AlphaFoldDB" id="A0A8S1L9K5"/>
<reference evidence="8" key="1">
    <citation type="submission" date="2021-01" db="EMBL/GenBank/DDBJ databases">
        <authorList>
            <consortium name="Genoscope - CEA"/>
            <person name="William W."/>
        </authorList>
    </citation>
    <scope>NUCLEOTIDE SEQUENCE</scope>
</reference>
<keyword evidence="6" id="KW-0472">Membrane</keyword>
<evidence type="ECO:0000256" key="5">
    <source>
        <dbReference type="ARBA" id="ARBA00023145"/>
    </source>
</evidence>
<evidence type="ECO:0000256" key="1">
    <source>
        <dbReference type="ARBA" id="ARBA00022670"/>
    </source>
</evidence>
<dbReference type="OMA" id="CNSAPFG"/>